<dbReference type="OrthoDB" id="345453at2759"/>
<evidence type="ECO:0000313" key="4">
    <source>
        <dbReference type="EMBL" id="CRG94715.1"/>
    </source>
</evidence>
<feature type="compositionally biased region" description="Basic residues" evidence="1">
    <location>
        <begin position="462"/>
        <end position="476"/>
    </location>
</feature>
<dbReference type="RefSeq" id="XP_028527530.1">
    <property type="nucleotide sequence ID" value="XM_028670815.1"/>
</dbReference>
<feature type="compositionally biased region" description="Polar residues" evidence="1">
    <location>
        <begin position="514"/>
        <end position="530"/>
    </location>
</feature>
<keyword evidence="3" id="KW-0732">Signal</keyword>
<feature type="compositionally biased region" description="Basic and acidic residues" evidence="1">
    <location>
        <begin position="135"/>
        <end position="180"/>
    </location>
</feature>
<feature type="compositionally biased region" description="Basic and acidic residues" evidence="1">
    <location>
        <begin position="1410"/>
        <end position="1425"/>
    </location>
</feature>
<sequence>MLKIFIFILLLYLHTNFISSNEENRSTNNNEIKKSNSPTYNSNKKTKVIFYMPGSKKNGEENTHETGENIEGKGGISKGVHKGSQSSSNEHSEGESDNHGGYEKHMRDEQKQNKEGDGDKSRRKVYYYQDSSDDEEKRNNSENEEQKKRLEEEYEKLRKEEEERARRINRERKNDMDNSSRHKGNKTGENTTGNGDRYTTYKYIHRLPHSDNSEGEHGQYSGSDNESDSESGRRSGGGSSGESDSESDDGGKRKYTSHFKTYIGGKKKKDTPKKNENEGGNYSVHHGTNGSESNGEDSNGNGDEANYRMHHGTDGGGGYGSNGEGGNRNGDEASYWMHRGADGNGGYGNNGGGNGNGDDASYNVHHGTDRSGGYGSNGEGGNGKEDEANYRMHHGTDGSGGYGSNGEGGNGNGDEASYWMHRGADGNGSNARNDKPGHFPYKRIYDYTTDDSDDEHNEESKNKKKKYKTFSQRNRKNGYEKLDNSDDDEESEYETRKGPHEKDNEDKNGKSKLGSFTRNNENENSYNSDANSKENGSESESERNRKGSETDKDNSEDENNIYERHNNDYAKKRANEIEDELNRGEYSRNNSRDKDQKGKGKGKGNYKTDKDGYNSSDSEDSDDDTVDRYYVDNGQDMLIKEKMYNSHGREGEGGLEDENDANSKYKNEKVSYHFSTYMNFEDKEILSSNEIELNKMIGDDFSREMENYCHLNVPSQKTGSYLDLAFEFSRALEELRNEMLNDLIKSKKMGKTKIFNILHIIQNSTNEKKSSSKNQIYEDEDYADEANSFRDENKNPLSAKYNSIMKQYLCHLFMNNPGKNQLDRLYHHNLALGELIKPIRTKYKKLASSSISFNYELYIASSNNIFLLAHMLLLSLAYLSFNDFFVSGIKSFYSLETLLLAKSDFTFFMYNEMCNVYYKPGKFFKKDITFIPIESRPKRHTTFIGEKKMTCDLLELILNAISLINIQELHNNLTNNNVIGYENSLSFSISAIRIFSKVCPRVNSSNMLKCEFENSTLHKKQIKKTDIREKENQKNLKRAFDLLRIFAEIENNSTKGQPNAAYIKLIMEQNKYTEFYKYLFWYDSRQLIYINKGEKNKKSKNKIKYIYNDFIKRGEKLKKKLIKLDSSYKTKSNALLVFYGIIDRYANFLTKSETIRKLFLNDTSSIRHYLYLNGVHFKTSKSYLESMKKLLEELEETTNSPMKFIVRGNYIEHLNNIARNENLFYINLFILSVLSVKEPVLHYYNEKKKMLAATLSEKFASSTSAFIPHKLRRLVVTLKKGILKKKLLTTLAKIKLLQHIPAYLLENITSSIRFTTHTIATMQIIQNAKLVSKDKLSQQTKNSHFAKQIFTKGGFPSYADKLISKWYSEGFEEYKRKQIENQKMENSIEKELKESSKESINNDSTENEEEQKQIEEQEEKEREKKEDKLFFNENDKWDFYLNKELTRALGLWLDMNSNSPNNAGFVYKLVEDSKFLLENNIEDNIIFSRTLKPTKQTAFRKFFNKIISLGNMLLRKPGFKVEHALWFGAAIDIKKAFILLEKVSELHKLMHDQEGSWLINEAFIEIVDHIVDISTNKHLREPFSVSRNPGMMAINPKYATLPHDERIKEFQNSMCADHCSSVWKIISTFALQHLKNPDSLKTYEEKFSKNAFGNKIDDKDFVHNFKMILGGDAALHYFDNMLSKSMKKELKSMKYGVSLTSAFSLKLTKLVFTQMQLPYLSQMFYVQAPYFGHFIGKWQKERQKSRMKEIMSFMTLGALSAYTMLSAMDITQHAEDIGMGPAASCYTSTYPPPRQICLQSAVKTTLTNSTEAAMKSVFSVGLFASIGPYLFAPMIGLAVWNILKSEFKVLQRIDMALKNVFKNMWKKFLSLKGITKLRNIFKRKNSMKKKIIENAEHKMKEMKENPAKAKAHKMSVETMHKHSKGGYHYVSYARIQI</sequence>
<name>A0A1J1GQI5_PLAGA</name>
<feature type="compositionally biased region" description="Basic and acidic residues" evidence="1">
    <location>
        <begin position="561"/>
        <end position="598"/>
    </location>
</feature>
<keyword evidence="2" id="KW-1133">Transmembrane helix</keyword>
<keyword evidence="2" id="KW-0472">Membrane</keyword>
<feature type="compositionally biased region" description="Basic and acidic residues" evidence="1">
    <location>
        <begin position="90"/>
        <end position="120"/>
    </location>
</feature>
<keyword evidence="2" id="KW-0812">Transmembrane</keyword>
<feature type="compositionally biased region" description="Basic and acidic residues" evidence="1">
    <location>
        <begin position="208"/>
        <end position="217"/>
    </location>
</feature>
<feature type="region of interest" description="Disordered" evidence="1">
    <location>
        <begin position="21"/>
        <end position="628"/>
    </location>
</feature>
<feature type="compositionally biased region" description="Basic and acidic residues" evidence="1">
    <location>
        <begin position="493"/>
        <end position="509"/>
    </location>
</feature>
<feature type="compositionally biased region" description="Polar residues" evidence="1">
    <location>
        <begin position="286"/>
        <end position="301"/>
    </location>
</feature>
<gene>
    <name evidence="4" type="primary">RON2</name>
    <name evidence="4" type="ORF">PGAL8A_00211200</name>
</gene>
<feature type="compositionally biased region" description="Gly residues" evidence="1">
    <location>
        <begin position="370"/>
        <end position="381"/>
    </location>
</feature>
<reference evidence="4" key="1">
    <citation type="submission" date="2015-04" db="EMBL/GenBank/DDBJ databases">
        <authorList>
            <consortium name="Pathogen Informatics"/>
        </authorList>
    </citation>
    <scope>NUCLEOTIDE SEQUENCE [LARGE SCALE GENOMIC DNA]</scope>
    <source>
        <strain evidence="4">8A</strain>
    </source>
</reference>
<protein>
    <submittedName>
        <fullName evidence="4">Rhoptry neck protein 2, putative</fullName>
    </submittedName>
</protein>
<dbReference type="EMBL" id="CVMV01000032">
    <property type="protein sequence ID" value="CRG94715.1"/>
    <property type="molecule type" value="Genomic_DNA"/>
</dbReference>
<dbReference type="OMA" id="QAPYFGH"/>
<feature type="compositionally biased region" description="Gly residues" evidence="1">
    <location>
        <begin position="314"/>
        <end position="328"/>
    </location>
</feature>
<feature type="compositionally biased region" description="Basic and acidic residues" evidence="1">
    <location>
        <begin position="531"/>
        <end position="553"/>
    </location>
</feature>
<organism evidence="4 5">
    <name type="scientific">Plasmodium gallinaceum</name>
    <dbReference type="NCBI Taxonomy" id="5849"/>
    <lineage>
        <taxon>Eukaryota</taxon>
        <taxon>Sar</taxon>
        <taxon>Alveolata</taxon>
        <taxon>Apicomplexa</taxon>
        <taxon>Aconoidasida</taxon>
        <taxon>Haemosporida</taxon>
        <taxon>Plasmodiidae</taxon>
        <taxon>Plasmodium</taxon>
        <taxon>Plasmodium (Haemamoeba)</taxon>
    </lineage>
</organism>
<proteinExistence type="predicted"/>
<feature type="compositionally biased region" description="Gly residues" evidence="1">
    <location>
        <begin position="397"/>
        <end position="412"/>
    </location>
</feature>
<feature type="compositionally biased region" description="Gly residues" evidence="1">
    <location>
        <begin position="342"/>
        <end position="356"/>
    </location>
</feature>
<feature type="chain" id="PRO_5012543174" evidence="3">
    <location>
        <begin position="21"/>
        <end position="1937"/>
    </location>
</feature>
<accession>A0A1J1GQI5</accession>
<feature type="region of interest" description="Disordered" evidence="1">
    <location>
        <begin position="1390"/>
        <end position="1425"/>
    </location>
</feature>
<dbReference type="Proteomes" id="UP000220797">
    <property type="component" value="Unassembled WGS sequence"/>
</dbReference>
<evidence type="ECO:0000256" key="1">
    <source>
        <dbReference type="SAM" id="MobiDB-lite"/>
    </source>
</evidence>
<keyword evidence="5" id="KW-1185">Reference proteome</keyword>
<feature type="compositionally biased region" description="Basic and acidic residues" evidence="1">
    <location>
        <begin position="57"/>
        <end position="71"/>
    </location>
</feature>
<dbReference type="GeneID" id="39730639"/>
<feature type="compositionally biased region" description="Basic and acidic residues" evidence="1">
    <location>
        <begin position="382"/>
        <end position="396"/>
    </location>
</feature>
<feature type="region of interest" description="Disordered" evidence="1">
    <location>
        <begin position="640"/>
        <end position="662"/>
    </location>
</feature>
<evidence type="ECO:0000313" key="5">
    <source>
        <dbReference type="Proteomes" id="UP000220797"/>
    </source>
</evidence>
<evidence type="ECO:0000256" key="3">
    <source>
        <dbReference type="SAM" id="SignalP"/>
    </source>
</evidence>
<feature type="signal peptide" evidence="3">
    <location>
        <begin position="1"/>
        <end position="20"/>
    </location>
</feature>
<feature type="compositionally biased region" description="Acidic residues" evidence="1">
    <location>
        <begin position="448"/>
        <end position="457"/>
    </location>
</feature>
<evidence type="ECO:0000256" key="2">
    <source>
        <dbReference type="SAM" id="Phobius"/>
    </source>
</evidence>
<comment type="caution">
    <text evidence="4">The sequence shown here is derived from an EMBL/GenBank/DDBJ whole genome shotgun (WGS) entry which is preliminary data.</text>
</comment>
<feature type="compositionally biased region" description="Basic and acidic residues" evidence="1">
    <location>
        <begin position="640"/>
        <end position="652"/>
    </location>
</feature>
<feature type="transmembrane region" description="Helical" evidence="2">
    <location>
        <begin position="1817"/>
        <end position="1843"/>
    </location>
</feature>
<dbReference type="VEuPathDB" id="PlasmoDB:PGAL8A_00211200"/>